<keyword evidence="1" id="KW-1133">Transmembrane helix</keyword>
<evidence type="ECO:0000256" key="1">
    <source>
        <dbReference type="SAM" id="Phobius"/>
    </source>
</evidence>
<sequence>MLSSLTLKIWCYWTTKSMCSFSFTTFCFLFKMSCSLIGTCTTRNNIFPPFFCIFLFVFNSSNRIIQLHMNHYLDILTT</sequence>
<keyword evidence="1" id="KW-0812">Transmembrane</keyword>
<name>A0A0A9HMG2_ARUDO</name>
<organism evidence="2">
    <name type="scientific">Arundo donax</name>
    <name type="common">Giant reed</name>
    <name type="synonym">Donax arundinaceus</name>
    <dbReference type="NCBI Taxonomy" id="35708"/>
    <lineage>
        <taxon>Eukaryota</taxon>
        <taxon>Viridiplantae</taxon>
        <taxon>Streptophyta</taxon>
        <taxon>Embryophyta</taxon>
        <taxon>Tracheophyta</taxon>
        <taxon>Spermatophyta</taxon>
        <taxon>Magnoliopsida</taxon>
        <taxon>Liliopsida</taxon>
        <taxon>Poales</taxon>
        <taxon>Poaceae</taxon>
        <taxon>PACMAD clade</taxon>
        <taxon>Arundinoideae</taxon>
        <taxon>Arundineae</taxon>
        <taxon>Arundo</taxon>
    </lineage>
</organism>
<dbReference type="AlphaFoldDB" id="A0A0A9HMG2"/>
<evidence type="ECO:0000313" key="2">
    <source>
        <dbReference type="EMBL" id="JAE36041.1"/>
    </source>
</evidence>
<keyword evidence="1" id="KW-0472">Membrane</keyword>
<accession>A0A0A9HMG2</accession>
<protein>
    <submittedName>
        <fullName evidence="2">Uncharacterized protein</fullName>
    </submittedName>
</protein>
<feature type="transmembrane region" description="Helical" evidence="1">
    <location>
        <begin position="46"/>
        <end position="65"/>
    </location>
</feature>
<proteinExistence type="predicted"/>
<reference evidence="2" key="1">
    <citation type="submission" date="2014-09" db="EMBL/GenBank/DDBJ databases">
        <authorList>
            <person name="Magalhaes I.L.F."/>
            <person name="Oliveira U."/>
            <person name="Santos F.R."/>
            <person name="Vidigal T.H.D.A."/>
            <person name="Brescovit A.D."/>
            <person name="Santos A.J."/>
        </authorList>
    </citation>
    <scope>NUCLEOTIDE SEQUENCE</scope>
    <source>
        <tissue evidence="2">Shoot tissue taken approximately 20 cm above the soil surface</tissue>
    </source>
</reference>
<reference evidence="2" key="2">
    <citation type="journal article" date="2015" name="Data Brief">
        <title>Shoot transcriptome of the giant reed, Arundo donax.</title>
        <authorList>
            <person name="Barrero R.A."/>
            <person name="Guerrero F.D."/>
            <person name="Moolhuijzen P."/>
            <person name="Goolsby J.A."/>
            <person name="Tidwell J."/>
            <person name="Bellgard S.E."/>
            <person name="Bellgard M.I."/>
        </authorList>
    </citation>
    <scope>NUCLEOTIDE SEQUENCE</scope>
    <source>
        <tissue evidence="2">Shoot tissue taken approximately 20 cm above the soil surface</tissue>
    </source>
</reference>
<dbReference type="EMBL" id="GBRH01161855">
    <property type="protein sequence ID" value="JAE36041.1"/>
    <property type="molecule type" value="Transcribed_RNA"/>
</dbReference>